<dbReference type="AlphaFoldDB" id="A0A4P8IVZ1"/>
<feature type="transmembrane region" description="Helical" evidence="5">
    <location>
        <begin position="270"/>
        <end position="292"/>
    </location>
</feature>
<comment type="subcellular location">
    <subcellularLocation>
        <location evidence="1">Membrane</location>
        <topology evidence="1">Multi-pass membrane protein</topology>
    </subcellularLocation>
</comment>
<dbReference type="InterPro" id="IPR036259">
    <property type="entry name" value="MFS_trans_sf"/>
</dbReference>
<dbReference type="PROSITE" id="PS50850">
    <property type="entry name" value="MFS"/>
    <property type="match status" value="1"/>
</dbReference>
<evidence type="ECO:0000256" key="3">
    <source>
        <dbReference type="ARBA" id="ARBA00022989"/>
    </source>
</evidence>
<feature type="transmembrane region" description="Helical" evidence="5">
    <location>
        <begin position="154"/>
        <end position="176"/>
    </location>
</feature>
<dbReference type="GO" id="GO:0005886">
    <property type="term" value="C:plasma membrane"/>
    <property type="evidence" value="ECO:0007669"/>
    <property type="project" value="TreeGrafter"/>
</dbReference>
<organism evidence="7 8">
    <name type="scientific">Trinickia violacea</name>
    <dbReference type="NCBI Taxonomy" id="2571746"/>
    <lineage>
        <taxon>Bacteria</taxon>
        <taxon>Pseudomonadati</taxon>
        <taxon>Pseudomonadota</taxon>
        <taxon>Betaproteobacteria</taxon>
        <taxon>Burkholderiales</taxon>
        <taxon>Burkholderiaceae</taxon>
        <taxon>Trinickia</taxon>
    </lineage>
</organism>
<dbReference type="CDD" id="cd17316">
    <property type="entry name" value="MFS_SV2_like"/>
    <property type="match status" value="1"/>
</dbReference>
<name>A0A4P8IVZ1_9BURK</name>
<dbReference type="InterPro" id="IPR005828">
    <property type="entry name" value="MFS_sugar_transport-like"/>
</dbReference>
<keyword evidence="3 5" id="KW-1133">Transmembrane helix</keyword>
<keyword evidence="8" id="KW-1185">Reference proteome</keyword>
<keyword evidence="2 5" id="KW-0812">Transmembrane</keyword>
<dbReference type="InterPro" id="IPR020846">
    <property type="entry name" value="MFS_dom"/>
</dbReference>
<feature type="transmembrane region" description="Helical" evidence="5">
    <location>
        <begin position="67"/>
        <end position="89"/>
    </location>
</feature>
<protein>
    <submittedName>
        <fullName evidence="7">MFS transporter</fullName>
    </submittedName>
</protein>
<feature type="transmembrane region" description="Helical" evidence="5">
    <location>
        <begin position="96"/>
        <end position="115"/>
    </location>
</feature>
<evidence type="ECO:0000259" key="6">
    <source>
        <dbReference type="PROSITE" id="PS50850"/>
    </source>
</evidence>
<evidence type="ECO:0000313" key="8">
    <source>
        <dbReference type="Proteomes" id="UP000298656"/>
    </source>
</evidence>
<evidence type="ECO:0000256" key="1">
    <source>
        <dbReference type="ARBA" id="ARBA00004141"/>
    </source>
</evidence>
<feature type="transmembrane region" description="Helical" evidence="5">
    <location>
        <begin position="304"/>
        <end position="326"/>
    </location>
</feature>
<dbReference type="InterPro" id="IPR005829">
    <property type="entry name" value="Sugar_transporter_CS"/>
</dbReference>
<dbReference type="RefSeq" id="WP_137336122.1">
    <property type="nucleotide sequence ID" value="NZ_CP040078.1"/>
</dbReference>
<feature type="domain" description="Major facilitator superfamily (MFS) profile" evidence="6">
    <location>
        <begin position="30"/>
        <end position="450"/>
    </location>
</feature>
<evidence type="ECO:0000313" key="7">
    <source>
        <dbReference type="EMBL" id="QCP53352.1"/>
    </source>
</evidence>
<evidence type="ECO:0000256" key="4">
    <source>
        <dbReference type="ARBA" id="ARBA00023136"/>
    </source>
</evidence>
<dbReference type="Proteomes" id="UP000298656">
    <property type="component" value="Chromosome 2"/>
</dbReference>
<dbReference type="GO" id="GO:0046943">
    <property type="term" value="F:carboxylic acid transmembrane transporter activity"/>
    <property type="evidence" value="ECO:0007669"/>
    <property type="project" value="TreeGrafter"/>
</dbReference>
<dbReference type="PANTHER" id="PTHR23508">
    <property type="entry name" value="CARBOXYLIC ACID TRANSPORTER PROTEIN HOMOLOG"/>
    <property type="match status" value="1"/>
</dbReference>
<proteinExistence type="predicted"/>
<sequence length="483" mass="51645">MPPAFRSTPARASAAARLERLPFSGYHRTIFIIIAVAFFFDSVDLGTMTFVLGSIKKEFGLTTATTGLVASASFFGMVLGAAAAGLLADRFGRRPVFQWSMVLWGVASYLCSTAQSVDALIVYRVLLGIGMGMEFPVAQTLLSEFVPAAKRGRLIALMDGFWPLGFISAGVVSYFVLPHFGWRTVFALLAVPAIFVLIVRRIVPESPRWLEHRGRLAEADKVMARIEAKVLKATGLASLPAPSQRVEQAAARTRGAFRELWSGAYRRRTIMVWTLWFFALLGFYGLTSWLGALMQQAGFAVATSVLYTVLISLGGIPGFLCAAWLVERWGRKPTCIASLGGGGVMAYVYGQTALHAGDVTLIICAGLAMQFFLFGMWAALYTYTPELYGTGARATGSGFASAIGRVGSLIGPYAVGVVLPVFGQGGVFTLGALSFAVAALAVWIMGIETKGLALEALASADESAEAREAVTTSAYAAKLDEPR</sequence>
<feature type="transmembrane region" description="Helical" evidence="5">
    <location>
        <begin position="360"/>
        <end position="381"/>
    </location>
</feature>
<dbReference type="PROSITE" id="PS00216">
    <property type="entry name" value="SUGAR_TRANSPORT_1"/>
    <property type="match status" value="2"/>
</dbReference>
<gene>
    <name evidence="7" type="ORF">FAZ95_30295</name>
</gene>
<dbReference type="PROSITE" id="PS00217">
    <property type="entry name" value="SUGAR_TRANSPORT_2"/>
    <property type="match status" value="1"/>
</dbReference>
<feature type="transmembrane region" description="Helical" evidence="5">
    <location>
        <begin position="182"/>
        <end position="203"/>
    </location>
</feature>
<evidence type="ECO:0000256" key="2">
    <source>
        <dbReference type="ARBA" id="ARBA00022692"/>
    </source>
</evidence>
<feature type="transmembrane region" description="Helical" evidence="5">
    <location>
        <begin position="30"/>
        <end position="55"/>
    </location>
</feature>
<keyword evidence="4 5" id="KW-0472">Membrane</keyword>
<feature type="transmembrane region" description="Helical" evidence="5">
    <location>
        <begin position="402"/>
        <end position="422"/>
    </location>
</feature>
<feature type="transmembrane region" description="Helical" evidence="5">
    <location>
        <begin position="428"/>
        <end position="447"/>
    </location>
</feature>
<evidence type="ECO:0000256" key="5">
    <source>
        <dbReference type="SAM" id="Phobius"/>
    </source>
</evidence>
<dbReference type="KEGG" id="tvl:FAZ95_30295"/>
<dbReference type="PANTHER" id="PTHR23508:SF10">
    <property type="entry name" value="CARBOXYLIC ACID TRANSPORTER PROTEIN HOMOLOG"/>
    <property type="match status" value="1"/>
</dbReference>
<accession>A0A4P8IVZ1</accession>
<dbReference type="EMBL" id="CP040078">
    <property type="protein sequence ID" value="QCP53352.1"/>
    <property type="molecule type" value="Genomic_DNA"/>
</dbReference>
<dbReference type="Pfam" id="PF00083">
    <property type="entry name" value="Sugar_tr"/>
    <property type="match status" value="1"/>
</dbReference>
<reference evidence="7 8" key="1">
    <citation type="submission" date="2019-05" db="EMBL/GenBank/DDBJ databases">
        <title>Burkholderia sp. DHOD12, isolated from subtropical forest soil.</title>
        <authorList>
            <person name="Gao Z.-H."/>
            <person name="Qiu L.-H."/>
        </authorList>
    </citation>
    <scope>NUCLEOTIDE SEQUENCE [LARGE SCALE GENOMIC DNA]</scope>
    <source>
        <strain evidence="7 8">DHOD12</strain>
    </source>
</reference>
<dbReference type="SUPFAM" id="SSF103473">
    <property type="entry name" value="MFS general substrate transporter"/>
    <property type="match status" value="1"/>
</dbReference>
<dbReference type="Gene3D" id="1.20.1250.20">
    <property type="entry name" value="MFS general substrate transporter like domains"/>
    <property type="match status" value="1"/>
</dbReference>
<dbReference type="OrthoDB" id="3252866at2"/>